<feature type="domain" description="Methyltransferase type 11" evidence="2">
    <location>
        <begin position="27"/>
        <end position="125"/>
    </location>
</feature>
<reference evidence="3 4" key="1">
    <citation type="submission" date="2016-10" db="EMBL/GenBank/DDBJ databases">
        <authorList>
            <person name="de Groot N.N."/>
        </authorList>
    </citation>
    <scope>NUCLEOTIDE SEQUENCE [LARGE SCALE GENOMIC DNA]</scope>
    <source>
        <strain evidence="3 4">DSM 12992</strain>
    </source>
</reference>
<dbReference type="PANTHER" id="PTHR44068:SF11">
    <property type="entry name" value="GERANYL DIPHOSPHATE 2-C-METHYLTRANSFERASE"/>
    <property type="match status" value="1"/>
</dbReference>
<dbReference type="STRING" id="119641.SAMN05421842_101145"/>
<dbReference type="AlphaFoldDB" id="A0A1I1H9Q6"/>
<proteinExistence type="predicted"/>
<dbReference type="InterPro" id="IPR013216">
    <property type="entry name" value="Methyltransf_11"/>
</dbReference>
<sequence>MKFLIKQPQLYRFLNYCNEYNLEKSILDCGAGGDYPPLAIFSEFGYKTYGIEINDSQIEKAKIFSEQFSFELNISKGDMRKLPFENESISYIYSYNSIFHMTKKDITKSINEIKRVLKPGGVCCINFLSLHDSGYGNGDEVGENEFFQIERGEKVIHTYYNINEGELHFKDMKILFKENRILERIYEGQKIKQGYIDYIVQKMY</sequence>
<dbReference type="Pfam" id="PF08241">
    <property type="entry name" value="Methyltransf_11"/>
    <property type="match status" value="1"/>
</dbReference>
<dbReference type="GO" id="GO:0008757">
    <property type="term" value="F:S-adenosylmethionine-dependent methyltransferase activity"/>
    <property type="evidence" value="ECO:0007669"/>
    <property type="project" value="InterPro"/>
</dbReference>
<dbReference type="EMBL" id="FOMG01000001">
    <property type="protein sequence ID" value="SFC17850.1"/>
    <property type="molecule type" value="Genomic_DNA"/>
</dbReference>
<dbReference type="InterPro" id="IPR050447">
    <property type="entry name" value="Erg6_SMT_methyltransf"/>
</dbReference>
<dbReference type="Proteomes" id="UP000199263">
    <property type="component" value="Unassembled WGS sequence"/>
</dbReference>
<dbReference type="OrthoDB" id="9810615at2"/>
<dbReference type="SUPFAM" id="SSF53335">
    <property type="entry name" value="S-adenosyl-L-methionine-dependent methyltransferases"/>
    <property type="match status" value="1"/>
</dbReference>
<evidence type="ECO:0000313" key="4">
    <source>
        <dbReference type="Proteomes" id="UP000199263"/>
    </source>
</evidence>
<dbReference type="CDD" id="cd02440">
    <property type="entry name" value="AdoMet_MTases"/>
    <property type="match status" value="1"/>
</dbReference>
<keyword evidence="4" id="KW-1185">Reference proteome</keyword>
<protein>
    <submittedName>
        <fullName evidence="3">Methyltransferase domain-containing protein</fullName>
    </submittedName>
</protein>
<accession>A0A1I1H9Q6</accession>
<dbReference type="InterPro" id="IPR029063">
    <property type="entry name" value="SAM-dependent_MTases_sf"/>
</dbReference>
<organism evidence="3 4">
    <name type="scientific">Clostridium uliginosum</name>
    <dbReference type="NCBI Taxonomy" id="119641"/>
    <lineage>
        <taxon>Bacteria</taxon>
        <taxon>Bacillati</taxon>
        <taxon>Bacillota</taxon>
        <taxon>Clostridia</taxon>
        <taxon>Eubacteriales</taxon>
        <taxon>Clostridiaceae</taxon>
        <taxon>Clostridium</taxon>
    </lineage>
</organism>
<dbReference type="PANTHER" id="PTHR44068">
    <property type="entry name" value="ZGC:194242"/>
    <property type="match status" value="1"/>
</dbReference>
<evidence type="ECO:0000259" key="2">
    <source>
        <dbReference type="Pfam" id="PF08241"/>
    </source>
</evidence>
<evidence type="ECO:0000256" key="1">
    <source>
        <dbReference type="ARBA" id="ARBA00022679"/>
    </source>
</evidence>
<gene>
    <name evidence="3" type="ORF">SAMN05421842_101145</name>
</gene>
<dbReference type="GO" id="GO:0032259">
    <property type="term" value="P:methylation"/>
    <property type="evidence" value="ECO:0007669"/>
    <property type="project" value="UniProtKB-KW"/>
</dbReference>
<dbReference type="RefSeq" id="WP_090087715.1">
    <property type="nucleotide sequence ID" value="NZ_FOMG01000001.1"/>
</dbReference>
<name>A0A1I1H9Q6_9CLOT</name>
<keyword evidence="1 3" id="KW-0808">Transferase</keyword>
<evidence type="ECO:0000313" key="3">
    <source>
        <dbReference type="EMBL" id="SFC17850.1"/>
    </source>
</evidence>
<keyword evidence="3" id="KW-0489">Methyltransferase</keyword>
<dbReference type="Gene3D" id="3.40.50.150">
    <property type="entry name" value="Vaccinia Virus protein VP39"/>
    <property type="match status" value="1"/>
</dbReference>